<feature type="domain" description="Amine oxidase" evidence="5">
    <location>
        <begin position="38"/>
        <end position="466"/>
    </location>
</feature>
<keyword evidence="7" id="KW-1185">Reference proteome</keyword>
<dbReference type="EMBL" id="JAHLQT010034478">
    <property type="protein sequence ID" value="KAG7158638.1"/>
    <property type="molecule type" value="Genomic_DNA"/>
</dbReference>
<keyword evidence="4" id="KW-0285">Flavoprotein</keyword>
<dbReference type="PRINTS" id="PR00757">
    <property type="entry name" value="AMINEOXDASEF"/>
</dbReference>
<comment type="cofactor">
    <cofactor evidence="1 4">
        <name>FAD</name>
        <dbReference type="ChEBI" id="CHEBI:57692"/>
    </cofactor>
</comment>
<dbReference type="InterPro" id="IPR050281">
    <property type="entry name" value="Flavin_monoamine_oxidase"/>
</dbReference>
<comment type="caution">
    <text evidence="6">The sequence shown here is derived from an EMBL/GenBank/DDBJ whole genome shotgun (WGS) entry which is preliminary data.</text>
</comment>
<sequence>MAHLPSTITHPCDHLTGDYKTWLSRAVNVDVVVIGGGVAGLSALNTLFTHGVKDILLLEAQDRLGGRVHTIRQDGVLVEEGAEWIHGGEQNSLYRLATKLDAVDTNLPDDAWDHRFVTQDGRLVDSEVYELAELLMNKCKENGMLVPFYNTSYGQYYIDRIQEAYRPGNNTASGKALLHYLEHMVNYEEGTGSWQDMSARDADQFINYGDDHQWQDGYDTLISQLTVGIPDSTMKLSSPVCKIFWDTPDQARVLVVTLEGDTFLAQHVIVTASIGHIRERHKHIFSPELPASLVTAFMAVHLGVANKVQVGWDEPWWGTDPLDLHIIWTTFDLPLDMSWLYGEVNIYSIHRHRGVLQLFVTGANSIHVENLPEDIIKKHVLYLLKRVTGENIPQPTFFRRMQDFMSGVDFGDTNINSFDKQCSPILSQKQKEECPVVVWAGEHTHNTRYGTVDGAMDTGKREALRIVSLIKSSSSLLPAVEN</sequence>
<protein>
    <recommendedName>
        <fullName evidence="4">Amine oxidase</fullName>
        <ecNumber evidence="4">1.4.3.-</ecNumber>
    </recommendedName>
</protein>
<dbReference type="InterPro" id="IPR036188">
    <property type="entry name" value="FAD/NAD-bd_sf"/>
</dbReference>
<proteinExistence type="inferred from homology"/>
<dbReference type="InterPro" id="IPR002937">
    <property type="entry name" value="Amino_oxidase"/>
</dbReference>
<comment type="similarity">
    <text evidence="4">Belongs to the flavin monoamine oxidase family.</text>
</comment>
<dbReference type="InterPro" id="IPR001613">
    <property type="entry name" value="Flavin_amine_oxidase"/>
</dbReference>
<keyword evidence="2 4" id="KW-0560">Oxidoreductase</keyword>
<evidence type="ECO:0000256" key="2">
    <source>
        <dbReference type="ARBA" id="ARBA00023002"/>
    </source>
</evidence>
<dbReference type="SUPFAM" id="SSF54373">
    <property type="entry name" value="FAD-linked reductases, C-terminal domain"/>
    <property type="match status" value="1"/>
</dbReference>
<dbReference type="Gene3D" id="3.50.50.60">
    <property type="entry name" value="FAD/NAD(P)-binding domain"/>
    <property type="match status" value="1"/>
</dbReference>
<dbReference type="SUPFAM" id="SSF51905">
    <property type="entry name" value="FAD/NAD(P)-binding domain"/>
    <property type="match status" value="1"/>
</dbReference>
<dbReference type="PANTHER" id="PTHR10742">
    <property type="entry name" value="FLAVIN MONOAMINE OXIDASE"/>
    <property type="match status" value="1"/>
</dbReference>
<reference evidence="6" key="1">
    <citation type="journal article" date="2021" name="Sci. Adv.">
        <title>The American lobster genome reveals insights on longevity, neural, and immune adaptations.</title>
        <authorList>
            <person name="Polinski J.M."/>
            <person name="Zimin A.V."/>
            <person name="Clark K.F."/>
            <person name="Kohn A.B."/>
            <person name="Sadowski N."/>
            <person name="Timp W."/>
            <person name="Ptitsyn A."/>
            <person name="Khanna P."/>
            <person name="Romanova D.Y."/>
            <person name="Williams P."/>
            <person name="Greenwood S.J."/>
            <person name="Moroz L.L."/>
            <person name="Walt D.R."/>
            <person name="Bodnar A.G."/>
        </authorList>
    </citation>
    <scope>NUCLEOTIDE SEQUENCE</scope>
    <source>
        <strain evidence="6">GMGI-L3</strain>
    </source>
</reference>
<dbReference type="Proteomes" id="UP000747542">
    <property type="component" value="Unassembled WGS sequence"/>
</dbReference>
<dbReference type="Gene3D" id="3.90.660.10">
    <property type="match status" value="1"/>
</dbReference>
<dbReference type="AlphaFoldDB" id="A0A8J5JPX1"/>
<dbReference type="GO" id="GO:0008131">
    <property type="term" value="F:primary methylamine oxidase activity"/>
    <property type="evidence" value="ECO:0007669"/>
    <property type="project" value="UniProtKB-ARBA"/>
</dbReference>
<evidence type="ECO:0000259" key="5">
    <source>
        <dbReference type="Pfam" id="PF01593"/>
    </source>
</evidence>
<keyword evidence="4" id="KW-0274">FAD</keyword>
<feature type="binding site" evidence="3">
    <location>
        <position position="359"/>
    </location>
    <ligand>
        <name>substrate</name>
    </ligand>
</feature>
<evidence type="ECO:0000256" key="1">
    <source>
        <dbReference type="ARBA" id="ARBA00001974"/>
    </source>
</evidence>
<gene>
    <name evidence="6" type="primary">Paox-L2</name>
    <name evidence="6" type="ORF">Hamer_G011297</name>
</gene>
<organism evidence="6 7">
    <name type="scientific">Homarus americanus</name>
    <name type="common">American lobster</name>
    <dbReference type="NCBI Taxonomy" id="6706"/>
    <lineage>
        <taxon>Eukaryota</taxon>
        <taxon>Metazoa</taxon>
        <taxon>Ecdysozoa</taxon>
        <taxon>Arthropoda</taxon>
        <taxon>Crustacea</taxon>
        <taxon>Multicrustacea</taxon>
        <taxon>Malacostraca</taxon>
        <taxon>Eumalacostraca</taxon>
        <taxon>Eucarida</taxon>
        <taxon>Decapoda</taxon>
        <taxon>Pleocyemata</taxon>
        <taxon>Astacidea</taxon>
        <taxon>Nephropoidea</taxon>
        <taxon>Nephropidae</taxon>
        <taxon>Homarus</taxon>
    </lineage>
</organism>
<evidence type="ECO:0000256" key="4">
    <source>
        <dbReference type="RuleBase" id="RU362067"/>
    </source>
</evidence>
<evidence type="ECO:0000256" key="3">
    <source>
        <dbReference type="PIRSR" id="PIRSR601613-1"/>
    </source>
</evidence>
<dbReference type="Pfam" id="PF01593">
    <property type="entry name" value="Amino_oxidase"/>
    <property type="match status" value="1"/>
</dbReference>
<accession>A0A8J5JPX1</accession>
<dbReference type="GO" id="GO:0046592">
    <property type="term" value="F:polyamine oxidase activity"/>
    <property type="evidence" value="ECO:0007669"/>
    <property type="project" value="TreeGrafter"/>
</dbReference>
<dbReference type="EC" id="1.4.3.-" evidence="4"/>
<feature type="binding site" evidence="3">
    <location>
        <begin position="59"/>
        <end position="60"/>
    </location>
    <ligand>
        <name>FAD</name>
        <dbReference type="ChEBI" id="CHEBI:57692"/>
    </ligand>
</feature>
<dbReference type="PANTHER" id="PTHR10742:SF398">
    <property type="entry name" value="AMINE OXIDASE DOMAIN-CONTAINING PROTEIN-RELATED"/>
    <property type="match status" value="1"/>
</dbReference>
<evidence type="ECO:0000313" key="7">
    <source>
        <dbReference type="Proteomes" id="UP000747542"/>
    </source>
</evidence>
<evidence type="ECO:0000313" key="6">
    <source>
        <dbReference type="EMBL" id="KAG7158638.1"/>
    </source>
</evidence>
<name>A0A8J5JPX1_HOMAM</name>
<feature type="binding site" evidence="3">
    <location>
        <position position="240"/>
    </location>
    <ligand>
        <name>FAD</name>
        <dbReference type="ChEBI" id="CHEBI:57692"/>
    </ligand>
</feature>